<feature type="transmembrane region" description="Helical" evidence="1">
    <location>
        <begin position="84"/>
        <end position="107"/>
    </location>
</feature>
<dbReference type="OrthoDB" id="9128163at2"/>
<feature type="transmembrane region" description="Helical" evidence="1">
    <location>
        <begin position="46"/>
        <end position="64"/>
    </location>
</feature>
<dbReference type="AlphaFoldDB" id="A0A149PXZ9"/>
<comment type="caution">
    <text evidence="2">The sequence shown here is derived from an EMBL/GenBank/DDBJ whole genome shotgun (WGS) entry which is preliminary data.</text>
</comment>
<dbReference type="STRING" id="1399968.CI15_06475"/>
<protein>
    <submittedName>
        <fullName evidence="2">Uncharacterized protein</fullName>
    </submittedName>
</protein>
<dbReference type="Proteomes" id="UP000075613">
    <property type="component" value="Unassembled WGS sequence"/>
</dbReference>
<evidence type="ECO:0000256" key="1">
    <source>
        <dbReference type="SAM" id="Phobius"/>
    </source>
</evidence>
<feature type="transmembrane region" description="Helical" evidence="1">
    <location>
        <begin position="23"/>
        <end position="40"/>
    </location>
</feature>
<dbReference type="RefSeq" id="WP_062125371.1">
    <property type="nucleotide sequence ID" value="NZ_LRBG01000004.1"/>
</dbReference>
<reference evidence="2 3" key="1">
    <citation type="journal article" date="2015" name="Int. J. Syst. Evol. Microbiol.">
        <title>Burkholderia monticola sp. nov., isolated from mountain soil.</title>
        <authorList>
            <person name="Baek I."/>
            <person name="Seo B."/>
            <person name="Lee I."/>
            <person name="Yi H."/>
            <person name="Chun J."/>
        </authorList>
    </citation>
    <scope>NUCLEOTIDE SEQUENCE [LARGE SCALE GENOMIC DNA]</scope>
    <source>
        <strain evidence="2 3">JC2948</strain>
    </source>
</reference>
<dbReference type="EMBL" id="LRBG01000004">
    <property type="protein sequence ID" value="KXU89826.1"/>
    <property type="molecule type" value="Genomic_DNA"/>
</dbReference>
<proteinExistence type="predicted"/>
<keyword evidence="1" id="KW-0472">Membrane</keyword>
<evidence type="ECO:0000313" key="3">
    <source>
        <dbReference type="Proteomes" id="UP000075613"/>
    </source>
</evidence>
<keyword evidence="3" id="KW-1185">Reference proteome</keyword>
<feature type="transmembrane region" description="Helical" evidence="1">
    <location>
        <begin position="127"/>
        <end position="145"/>
    </location>
</feature>
<gene>
    <name evidence="2" type="ORF">CI15_06475</name>
</gene>
<accession>A0A149PXZ9</accession>
<keyword evidence="1" id="KW-0812">Transmembrane</keyword>
<name>A0A149PXZ9_9BURK</name>
<sequence>MTAIVKRGITEDYWSLMSEDRKFGWELFTRSLAIVAAWFVVKTDITAIDCVIAAFAGFTPLFIIRSQRSFRRYSKNVRKRLLGVIVLLGGTGAAVLGLLYFGIALLSSVAQTYATEVAPFRHRADPLMANIMFALLLFTAPVAGVKTWRSLRMSELVFDLPKRSLKRLVLQRKYVADTFVTFAHFELSAQVAGFAYASTCAQIIKVYLSVFVPK</sequence>
<evidence type="ECO:0000313" key="2">
    <source>
        <dbReference type="EMBL" id="KXU89826.1"/>
    </source>
</evidence>
<organism evidence="2 3">
    <name type="scientific">Paraburkholderia monticola</name>
    <dbReference type="NCBI Taxonomy" id="1399968"/>
    <lineage>
        <taxon>Bacteria</taxon>
        <taxon>Pseudomonadati</taxon>
        <taxon>Pseudomonadota</taxon>
        <taxon>Betaproteobacteria</taxon>
        <taxon>Burkholderiales</taxon>
        <taxon>Burkholderiaceae</taxon>
        <taxon>Paraburkholderia</taxon>
    </lineage>
</organism>
<keyword evidence="1" id="KW-1133">Transmembrane helix</keyword>